<keyword evidence="9 12" id="KW-0863">Zinc-finger</keyword>
<dbReference type="GO" id="GO:0005737">
    <property type="term" value="C:cytoplasm"/>
    <property type="evidence" value="ECO:0007669"/>
    <property type="project" value="UniProtKB-SubCell"/>
</dbReference>
<feature type="compositionally biased region" description="Polar residues" evidence="13">
    <location>
        <begin position="353"/>
        <end position="370"/>
    </location>
</feature>
<feature type="compositionally biased region" description="Low complexity" evidence="13">
    <location>
        <begin position="647"/>
        <end position="664"/>
    </location>
</feature>
<feature type="region of interest" description="Disordered" evidence="13">
    <location>
        <begin position="284"/>
        <end position="341"/>
    </location>
</feature>
<evidence type="ECO:0000256" key="12">
    <source>
        <dbReference type="PROSITE-ProRule" id="PRU00175"/>
    </source>
</evidence>
<dbReference type="GO" id="GO:0043022">
    <property type="term" value="F:ribosome binding"/>
    <property type="evidence" value="ECO:0007669"/>
    <property type="project" value="TreeGrafter"/>
</dbReference>
<evidence type="ECO:0000256" key="13">
    <source>
        <dbReference type="SAM" id="MobiDB-lite"/>
    </source>
</evidence>
<evidence type="ECO:0000256" key="9">
    <source>
        <dbReference type="ARBA" id="ARBA00022771"/>
    </source>
</evidence>
<keyword evidence="7" id="KW-0808">Transferase</keyword>
<feature type="region of interest" description="Disordered" evidence="13">
    <location>
        <begin position="710"/>
        <end position="799"/>
    </location>
</feature>
<comment type="pathway">
    <text evidence="3">Protein modification; protein ubiquitination.</text>
</comment>
<protein>
    <recommendedName>
        <fullName evidence="4">RING-type E3 ubiquitin transferase</fullName>
        <ecNumber evidence="4">2.3.2.27</ecNumber>
    </recommendedName>
</protein>
<dbReference type="PROSITE" id="PS50089">
    <property type="entry name" value="ZF_RING_2"/>
    <property type="match status" value="1"/>
</dbReference>
<accession>A0A833VMI5</accession>
<evidence type="ECO:0000259" key="14">
    <source>
        <dbReference type="PROSITE" id="PS50089"/>
    </source>
</evidence>
<name>A0A833VMI5_9POAL</name>
<feature type="compositionally biased region" description="Low complexity" evidence="13">
    <location>
        <begin position="534"/>
        <end position="544"/>
    </location>
</feature>
<evidence type="ECO:0000256" key="1">
    <source>
        <dbReference type="ARBA" id="ARBA00000900"/>
    </source>
</evidence>
<comment type="catalytic activity">
    <reaction evidence="1">
        <text>S-ubiquitinyl-[E2 ubiquitin-conjugating enzyme]-L-cysteine + [acceptor protein]-L-lysine = [E2 ubiquitin-conjugating enzyme]-L-cysteine + N(6)-ubiquitinyl-[acceptor protein]-L-lysine.</text>
        <dbReference type="EC" id="2.3.2.27"/>
    </reaction>
</comment>
<dbReference type="GO" id="GO:0008270">
    <property type="term" value="F:zinc ion binding"/>
    <property type="evidence" value="ECO:0007669"/>
    <property type="project" value="UniProtKB-KW"/>
</dbReference>
<evidence type="ECO:0000256" key="10">
    <source>
        <dbReference type="ARBA" id="ARBA00022833"/>
    </source>
</evidence>
<gene>
    <name evidence="15" type="ORF">FCM35_KLT02487</name>
</gene>
<dbReference type="Pfam" id="PF23202">
    <property type="entry name" value="PAH_ZNF598"/>
    <property type="match status" value="1"/>
</dbReference>
<keyword evidence="8" id="KW-0479">Metal-binding</keyword>
<evidence type="ECO:0000256" key="2">
    <source>
        <dbReference type="ARBA" id="ARBA00004496"/>
    </source>
</evidence>
<feature type="region of interest" description="Disordered" evidence="13">
    <location>
        <begin position="646"/>
        <end position="674"/>
    </location>
</feature>
<dbReference type="GO" id="GO:0016567">
    <property type="term" value="P:protein ubiquitination"/>
    <property type="evidence" value="ECO:0007669"/>
    <property type="project" value="TreeGrafter"/>
</dbReference>
<feature type="region of interest" description="Disordered" evidence="13">
    <location>
        <begin position="454"/>
        <end position="544"/>
    </location>
</feature>
<feature type="compositionally biased region" description="Low complexity" evidence="13">
    <location>
        <begin position="502"/>
        <end position="517"/>
    </location>
</feature>
<keyword evidence="6" id="KW-0597">Phosphoprotein</keyword>
<proteinExistence type="inferred from homology"/>
<evidence type="ECO:0000256" key="3">
    <source>
        <dbReference type="ARBA" id="ARBA00004906"/>
    </source>
</evidence>
<dbReference type="InterPro" id="IPR044288">
    <property type="entry name" value="ZNF598/HEL2"/>
</dbReference>
<dbReference type="InterPro" id="IPR057634">
    <property type="entry name" value="PAH_ZNF598/HEL2"/>
</dbReference>
<reference evidence="15" key="1">
    <citation type="submission" date="2020-01" db="EMBL/GenBank/DDBJ databases">
        <title>Genome sequence of Kobresia littledalei, the first chromosome-level genome in the family Cyperaceae.</title>
        <authorList>
            <person name="Qu G."/>
        </authorList>
    </citation>
    <scope>NUCLEOTIDE SEQUENCE</scope>
    <source>
        <strain evidence="15">C.B.Clarke</strain>
        <tissue evidence="15">Leaf</tissue>
    </source>
</reference>
<evidence type="ECO:0000256" key="11">
    <source>
        <dbReference type="ARBA" id="ARBA00035113"/>
    </source>
</evidence>
<dbReference type="CDD" id="cd16615">
    <property type="entry name" value="RING-HC_ZNF598"/>
    <property type="match status" value="1"/>
</dbReference>
<dbReference type="PANTHER" id="PTHR22938:SF19">
    <property type="entry name" value="RING-TYPE E3 UBIQUITIN TRANSFERASE"/>
    <property type="match status" value="1"/>
</dbReference>
<feature type="region of interest" description="Disordered" evidence="13">
    <location>
        <begin position="353"/>
        <end position="396"/>
    </location>
</feature>
<evidence type="ECO:0000313" key="16">
    <source>
        <dbReference type="Proteomes" id="UP000623129"/>
    </source>
</evidence>
<dbReference type="GO" id="GO:0072344">
    <property type="term" value="P:rescue of stalled ribosome"/>
    <property type="evidence" value="ECO:0007669"/>
    <property type="project" value="InterPro"/>
</dbReference>
<evidence type="ECO:0000256" key="4">
    <source>
        <dbReference type="ARBA" id="ARBA00012483"/>
    </source>
</evidence>
<dbReference type="InterPro" id="IPR001841">
    <property type="entry name" value="Znf_RING"/>
</dbReference>
<sequence length="799" mass="88654">MDDSCAVCAEPLEWVAYGACLHREVCSNCVVRLRFIMDDKRCCICKSDCPTIFVTKAMGDYTRVMTDFSGFPPGATEGQNGSYWYHEDTQGYFEDLDHYKMIKAMCRLSCSVCDRAGPDEAGAGVGPARRRNRFRSIEQLKGHLFHQHKLHMCDLCLEGRKVFICEQKLYTRTQLQQHRRSGDSEVDGTEEERSGFMGHPMCDFCKSHFYGDNELYVHMSTEHYTCHICQRQHPGQYDYYRNYDDLEMHFRQEHILCENEECLAKKFVVFQNEQELKRHNALEHGGNMSRAQRNAALQIPTSFRYRRSEQEQRRGGRFSGGRGRNFRRDTPNDFSTPIHRDYGDSVAASLESVSLTSSQREQVLEQSSFPPLSDPRDGPDLRPGSTTDPPDNQDSSVSRYALALNQNSRSTNALREESFPPLPGVSNRVQPGPNHAPHQGLQSLARDTLAARLQQRSKGAVKVIHPRSRQPDPPLPSLRIRDHNRSIPGLGPAPVPANSAWSNSNSTSTGTSTGSSSYKLKQTAPVPNLNQAGPSVNPSASVSPSIPNGVPVPTVVPDAVKNANSSLVGRIRECLGNDEERYSLFKSISAEYRQGDIGTLEYLSYVEQFGLSSLVPELARLLPDSQKQKELTEAYYANLRLKNLRESSANGSGNSGRNNGSSSKSSKKGKGKDAATDNFLETVKKLQADQQSAQEEEKVEVLSKDGYRVSTKGKTAGESSNSSNVADDGTGTKQQRAKKTSKFIRVRLGDGSAAAFLDRGRTGADTSPERPDRGTEGGVPIRGVWKNGGGQRLAKDLFK</sequence>
<feature type="compositionally biased region" description="Polar residues" evidence="13">
    <location>
        <begin position="384"/>
        <end position="396"/>
    </location>
</feature>
<dbReference type="GO" id="GO:0061630">
    <property type="term" value="F:ubiquitin protein ligase activity"/>
    <property type="evidence" value="ECO:0007669"/>
    <property type="project" value="UniProtKB-EC"/>
</dbReference>
<dbReference type="OrthoDB" id="3838338at2759"/>
<dbReference type="AlphaFoldDB" id="A0A833VMI5"/>
<dbReference type="InterPro" id="IPR013087">
    <property type="entry name" value="Znf_C2H2_type"/>
</dbReference>
<evidence type="ECO:0000256" key="6">
    <source>
        <dbReference type="ARBA" id="ARBA00022553"/>
    </source>
</evidence>
<feature type="compositionally biased region" description="Basic and acidic residues" evidence="13">
    <location>
        <begin position="758"/>
        <end position="775"/>
    </location>
</feature>
<feature type="region of interest" description="Disordered" evidence="13">
    <location>
        <begin position="686"/>
        <end position="705"/>
    </location>
</feature>
<comment type="subcellular location">
    <subcellularLocation>
        <location evidence="2">Cytoplasm</location>
    </subcellularLocation>
</comment>
<feature type="region of interest" description="Disordered" evidence="13">
    <location>
        <begin position="408"/>
        <end position="440"/>
    </location>
</feature>
<dbReference type="Pfam" id="PF23230">
    <property type="entry name" value="zf-C2H2_13"/>
    <property type="match status" value="1"/>
</dbReference>
<dbReference type="InterPro" id="IPR041888">
    <property type="entry name" value="RING-HC_ZNF598/HEL2"/>
</dbReference>
<keyword evidence="5" id="KW-0963">Cytoplasm</keyword>
<dbReference type="SMART" id="SM00355">
    <property type="entry name" value="ZnF_C2H2"/>
    <property type="match status" value="4"/>
</dbReference>
<feature type="domain" description="RING-type" evidence="14">
    <location>
        <begin position="5"/>
        <end position="46"/>
    </location>
</feature>
<feature type="compositionally biased region" description="Basic and acidic residues" evidence="13">
    <location>
        <begin position="695"/>
        <end position="705"/>
    </location>
</feature>
<keyword evidence="10" id="KW-0862">Zinc</keyword>
<comment type="similarity">
    <text evidence="11">Belongs to the ZNF598/HEL2 family.</text>
</comment>
<evidence type="ECO:0000313" key="15">
    <source>
        <dbReference type="EMBL" id="KAF3332910.1"/>
    </source>
</evidence>
<evidence type="ECO:0000256" key="5">
    <source>
        <dbReference type="ARBA" id="ARBA00022490"/>
    </source>
</evidence>
<comment type="caution">
    <text evidence="15">The sequence shown here is derived from an EMBL/GenBank/DDBJ whole genome shotgun (WGS) entry which is preliminary data.</text>
</comment>
<feature type="compositionally biased region" description="Basic residues" evidence="13">
    <location>
        <begin position="735"/>
        <end position="745"/>
    </location>
</feature>
<organism evidence="15 16">
    <name type="scientific">Carex littledalei</name>
    <dbReference type="NCBI Taxonomy" id="544730"/>
    <lineage>
        <taxon>Eukaryota</taxon>
        <taxon>Viridiplantae</taxon>
        <taxon>Streptophyta</taxon>
        <taxon>Embryophyta</taxon>
        <taxon>Tracheophyta</taxon>
        <taxon>Spermatophyta</taxon>
        <taxon>Magnoliopsida</taxon>
        <taxon>Liliopsida</taxon>
        <taxon>Poales</taxon>
        <taxon>Cyperaceae</taxon>
        <taxon>Cyperoideae</taxon>
        <taxon>Cariceae</taxon>
        <taxon>Carex</taxon>
        <taxon>Carex subgen. Euthyceras</taxon>
    </lineage>
</organism>
<evidence type="ECO:0000256" key="7">
    <source>
        <dbReference type="ARBA" id="ARBA00022679"/>
    </source>
</evidence>
<dbReference type="InterPro" id="IPR056437">
    <property type="entry name" value="Znf-C2H2_ZNF598/HEL2"/>
</dbReference>
<dbReference type="PANTHER" id="PTHR22938">
    <property type="entry name" value="ZINC FINGER PROTEIN 598"/>
    <property type="match status" value="1"/>
</dbReference>
<keyword evidence="16" id="KW-1185">Reference proteome</keyword>
<dbReference type="Proteomes" id="UP000623129">
    <property type="component" value="Unassembled WGS sequence"/>
</dbReference>
<evidence type="ECO:0000256" key="8">
    <source>
        <dbReference type="ARBA" id="ARBA00022723"/>
    </source>
</evidence>
<dbReference type="EMBL" id="SWLB01000011">
    <property type="protein sequence ID" value="KAF3332910.1"/>
    <property type="molecule type" value="Genomic_DNA"/>
</dbReference>
<dbReference type="EC" id="2.3.2.27" evidence="4"/>